<evidence type="ECO:0000256" key="18">
    <source>
        <dbReference type="PROSITE-ProRule" id="PRU00191"/>
    </source>
</evidence>
<protein>
    <recommendedName>
        <fullName evidence="19">Signal transducer and activator of transcription</fullName>
    </recommendedName>
</protein>
<dbReference type="GO" id="GO:0009653">
    <property type="term" value="P:anatomical structure morphogenesis"/>
    <property type="evidence" value="ECO:0007669"/>
    <property type="project" value="UniProtKB-ARBA"/>
</dbReference>
<keyword evidence="6" id="KW-1017">Isopeptide bond</keyword>
<keyword evidence="17 19" id="KW-0539">Nucleus</keyword>
<dbReference type="InterPro" id="IPR015988">
    <property type="entry name" value="STAT_TF_CC"/>
</dbReference>
<dbReference type="Gene3D" id="1.10.238.10">
    <property type="entry name" value="EF-hand"/>
    <property type="match status" value="1"/>
</dbReference>
<dbReference type="SUPFAM" id="SSF49417">
    <property type="entry name" value="p53-like transcription factors"/>
    <property type="match status" value="1"/>
</dbReference>
<reference evidence="23" key="2">
    <citation type="journal article" date="2014" name="Nat. Commun.">
        <title>The cavefish genome reveals candidate genes for eye loss.</title>
        <authorList>
            <person name="McGaugh S.E."/>
            <person name="Gross J.B."/>
            <person name="Aken B."/>
            <person name="Blin M."/>
            <person name="Borowsky R."/>
            <person name="Chalopin D."/>
            <person name="Hinaux H."/>
            <person name="Jeffery W.R."/>
            <person name="Keene A."/>
            <person name="Ma L."/>
            <person name="Minx P."/>
            <person name="Murphy D."/>
            <person name="O'Quin K.E."/>
            <person name="Retaux S."/>
            <person name="Rohner N."/>
            <person name="Searle S.M."/>
            <person name="Stahl B.A."/>
            <person name="Tabin C."/>
            <person name="Volff J.N."/>
            <person name="Yoshizawa M."/>
            <person name="Warren W.C."/>
        </authorList>
    </citation>
    <scope>NUCLEOTIDE SEQUENCE [LARGE SCALE GENOMIC DNA]</scope>
    <source>
        <strain evidence="23">female</strain>
    </source>
</reference>
<evidence type="ECO:0000256" key="9">
    <source>
        <dbReference type="ARBA" id="ARBA00022843"/>
    </source>
</evidence>
<accession>A0A3B1J730</accession>
<dbReference type="SUPFAM" id="SSF47655">
    <property type="entry name" value="STAT"/>
    <property type="match status" value="1"/>
</dbReference>
<keyword evidence="9" id="KW-0832">Ubl conjugation</keyword>
<evidence type="ECO:0000256" key="19">
    <source>
        <dbReference type="RuleBase" id="RU046415"/>
    </source>
</evidence>
<reference evidence="23" key="1">
    <citation type="submission" date="2013-03" db="EMBL/GenBank/DDBJ databases">
        <authorList>
            <person name="Jeffery W."/>
            <person name="Warren W."/>
            <person name="Wilson R.K."/>
        </authorList>
    </citation>
    <scope>NUCLEOTIDE SEQUENCE</scope>
    <source>
        <strain evidence="23">female</strain>
    </source>
</reference>
<dbReference type="InterPro" id="IPR013800">
    <property type="entry name" value="STAT_TF_alpha"/>
</dbReference>
<evidence type="ECO:0000256" key="4">
    <source>
        <dbReference type="ARBA" id="ARBA00022481"/>
    </source>
</evidence>
<dbReference type="Gene3D" id="3.30.505.10">
    <property type="entry name" value="SH2 domain"/>
    <property type="match status" value="1"/>
</dbReference>
<dbReference type="FunFam" id="3.30.505.10:FF:000003">
    <property type="entry name" value="Signal transducer and activator of transcription"/>
    <property type="match status" value="1"/>
</dbReference>
<dbReference type="GO" id="GO:0060337">
    <property type="term" value="P:type I interferon-mediated signaling pathway"/>
    <property type="evidence" value="ECO:0007669"/>
    <property type="project" value="UniProtKB-ARBA"/>
</dbReference>
<proteinExistence type="inferred from homology"/>
<feature type="domain" description="SH2" evidence="21">
    <location>
        <begin position="571"/>
        <end position="667"/>
    </location>
</feature>
<evidence type="ECO:0000256" key="3">
    <source>
        <dbReference type="ARBA" id="ARBA00005586"/>
    </source>
</evidence>
<dbReference type="InterPro" id="IPR036860">
    <property type="entry name" value="SH2_dom_sf"/>
</dbReference>
<dbReference type="GO" id="GO:0005737">
    <property type="term" value="C:cytoplasm"/>
    <property type="evidence" value="ECO:0007669"/>
    <property type="project" value="UniProtKB-SubCell"/>
</dbReference>
<dbReference type="AlphaFoldDB" id="A0A3B1J730"/>
<evidence type="ECO:0000256" key="13">
    <source>
        <dbReference type="ARBA" id="ARBA00023054"/>
    </source>
</evidence>
<dbReference type="Bgee" id="ENSAMXG00000036634">
    <property type="expression patterns" value="Expressed in zone of skin and 10 other cell types or tissues"/>
</dbReference>
<evidence type="ECO:0000256" key="1">
    <source>
        <dbReference type="ARBA" id="ARBA00004123"/>
    </source>
</evidence>
<evidence type="ECO:0000259" key="21">
    <source>
        <dbReference type="PROSITE" id="PS50001"/>
    </source>
</evidence>
<dbReference type="Pfam" id="PF21354">
    <property type="entry name" value="STAT_linker"/>
    <property type="match status" value="1"/>
</dbReference>
<keyword evidence="16 19" id="KW-0804">Transcription</keyword>
<dbReference type="InterPro" id="IPR000980">
    <property type="entry name" value="SH2"/>
</dbReference>
<keyword evidence="7 19" id="KW-0597">Phosphoprotein</keyword>
<evidence type="ECO:0000256" key="2">
    <source>
        <dbReference type="ARBA" id="ARBA00004496"/>
    </source>
</evidence>
<dbReference type="InterPro" id="IPR012345">
    <property type="entry name" value="STAT_TF_DNA-bd_N"/>
</dbReference>
<dbReference type="GO" id="GO:0003677">
    <property type="term" value="F:DNA binding"/>
    <property type="evidence" value="ECO:0007669"/>
    <property type="project" value="UniProtKB-KW"/>
</dbReference>
<evidence type="ECO:0000256" key="11">
    <source>
        <dbReference type="ARBA" id="ARBA00022999"/>
    </source>
</evidence>
<name>A0A3B1J730_ASTMX</name>
<dbReference type="InterPro" id="IPR001217">
    <property type="entry name" value="STAT"/>
</dbReference>
<reference evidence="22" key="3">
    <citation type="submission" date="2025-08" db="UniProtKB">
        <authorList>
            <consortium name="Ensembl"/>
        </authorList>
    </citation>
    <scope>IDENTIFICATION</scope>
</reference>
<evidence type="ECO:0000313" key="22">
    <source>
        <dbReference type="Ensembl" id="ENSAMXP00000038038.1"/>
    </source>
</evidence>
<dbReference type="InParanoid" id="A0A3B1J730"/>
<evidence type="ECO:0000256" key="6">
    <source>
        <dbReference type="ARBA" id="ARBA00022499"/>
    </source>
</evidence>
<dbReference type="SUPFAM" id="SSF55550">
    <property type="entry name" value="SH2 domain"/>
    <property type="match status" value="1"/>
</dbReference>
<dbReference type="InterPro" id="IPR036535">
    <property type="entry name" value="STAT_N_sf"/>
</dbReference>
<dbReference type="GeneTree" id="ENSGT01050000244905"/>
<organism evidence="22 23">
    <name type="scientific">Astyanax mexicanus</name>
    <name type="common">Blind cave fish</name>
    <name type="synonym">Astyanax fasciatus mexicanus</name>
    <dbReference type="NCBI Taxonomy" id="7994"/>
    <lineage>
        <taxon>Eukaryota</taxon>
        <taxon>Metazoa</taxon>
        <taxon>Chordata</taxon>
        <taxon>Craniata</taxon>
        <taxon>Vertebrata</taxon>
        <taxon>Euteleostomi</taxon>
        <taxon>Actinopterygii</taxon>
        <taxon>Neopterygii</taxon>
        <taxon>Teleostei</taxon>
        <taxon>Ostariophysi</taxon>
        <taxon>Characiformes</taxon>
        <taxon>Characoidei</taxon>
        <taxon>Acestrorhamphidae</taxon>
        <taxon>Acestrorhamphinae</taxon>
        <taxon>Astyanax</taxon>
    </lineage>
</organism>
<feature type="coiled-coil region" evidence="20">
    <location>
        <begin position="138"/>
        <end position="182"/>
    </location>
</feature>
<dbReference type="Pfam" id="PF02864">
    <property type="entry name" value="STAT_bind"/>
    <property type="match status" value="1"/>
</dbReference>
<dbReference type="Pfam" id="PF02865">
    <property type="entry name" value="STAT_int"/>
    <property type="match status" value="1"/>
</dbReference>
<keyword evidence="12 19" id="KW-0805">Transcription regulation</keyword>
<dbReference type="SUPFAM" id="SSF48092">
    <property type="entry name" value="Transcription factor STAT-4 N-domain"/>
    <property type="match status" value="1"/>
</dbReference>
<dbReference type="GO" id="GO:0005654">
    <property type="term" value="C:nucleoplasm"/>
    <property type="evidence" value="ECO:0007669"/>
    <property type="project" value="UniProtKB-ARBA"/>
</dbReference>
<dbReference type="GO" id="GO:0060429">
    <property type="term" value="P:epithelium development"/>
    <property type="evidence" value="ECO:0007669"/>
    <property type="project" value="UniProtKB-ARBA"/>
</dbReference>
<dbReference type="FunCoup" id="A0A3B1J730">
    <property type="interactions" value="129"/>
</dbReference>
<dbReference type="InterPro" id="IPR048988">
    <property type="entry name" value="STAT_linker"/>
</dbReference>
<reference evidence="22" key="4">
    <citation type="submission" date="2025-09" db="UniProtKB">
        <authorList>
            <consortium name="Ensembl"/>
        </authorList>
    </citation>
    <scope>IDENTIFICATION</scope>
</reference>
<dbReference type="GO" id="GO:0000981">
    <property type="term" value="F:DNA-binding transcription factor activity, RNA polymerase II-specific"/>
    <property type="evidence" value="ECO:0007669"/>
    <property type="project" value="UniProtKB-ARBA"/>
</dbReference>
<dbReference type="GO" id="GO:0007259">
    <property type="term" value="P:cell surface receptor signaling pathway via JAK-STAT"/>
    <property type="evidence" value="ECO:0007669"/>
    <property type="project" value="UniProtKB-ARBA"/>
</dbReference>
<keyword evidence="23" id="KW-1185">Reference proteome</keyword>
<dbReference type="GO" id="GO:0030097">
    <property type="term" value="P:hemopoiesis"/>
    <property type="evidence" value="ECO:0007669"/>
    <property type="project" value="Ensembl"/>
</dbReference>
<keyword evidence="13 20" id="KW-0175">Coiled coil</keyword>
<comment type="similarity">
    <text evidence="3 19">Belongs to the transcription factor STAT family.</text>
</comment>
<dbReference type="Gene3D" id="1.20.1050.20">
    <property type="entry name" value="STAT transcription factor, all-alpha domain"/>
    <property type="match status" value="1"/>
</dbReference>
<dbReference type="SMART" id="SM00964">
    <property type="entry name" value="STAT_int"/>
    <property type="match status" value="1"/>
</dbReference>
<comment type="subcellular location">
    <subcellularLocation>
        <location evidence="2 19">Cytoplasm</location>
    </subcellularLocation>
    <subcellularLocation>
        <location evidence="1 19">Nucleus</location>
    </subcellularLocation>
</comment>
<dbReference type="Gene3D" id="1.10.532.10">
    <property type="entry name" value="STAT transcription factor, N-terminal domain"/>
    <property type="match status" value="1"/>
</dbReference>
<keyword evidence="10" id="KW-0007">Acetylation</keyword>
<dbReference type="Pfam" id="PF01017">
    <property type="entry name" value="STAT_alpha"/>
    <property type="match status" value="1"/>
</dbReference>
<dbReference type="GO" id="GO:0051093">
    <property type="term" value="P:negative regulation of developmental process"/>
    <property type="evidence" value="ECO:0007669"/>
    <property type="project" value="UniProtKB-ARBA"/>
</dbReference>
<sequence>MALWHQLQQLDSRYLEQVDQLYDEAFPMEIRQYLSQWIESQDWDAAAADVSLATLRFHELLTKLDEHHSRINQGNNFLLLHNIRKIKRNLQMFFQEYPMQMAMIISNLLNEERKILEMALKTQEKAGSSQSNVMMDKQKQLDIQVNDLKKKVQEAEQEIQALEDLQDEHDFKKKTLQSSQMEVEMNAQAAKEIKDEELRIKEMFLRLNQMREVVIYELVNALKLVEQIEFTLISVELPEWKQRQQMACIGGPPNACLDQLQSWFTTVAECLQQIRQQLNKLNELQLKFTYDNDPISLSMSSLQEQALKLFKDLLVNSMVVERQPCMPTHPQRPLVLKTGVQFTVKIRLLVKLHELNCQLKVKASFDKDLPEKTSFKGYNILGTNSKVMNMEESSGCLAAEFRHLQLKEQKSVGTKSNKVPLLVTEELHSISFETHLSQLGLSIDLKTTSLPVVAISHINQMQNAWASILWYNMLCTDCQNLTFFLNPPMVKWGELSKVLSWQFSSVTKRGLSADQLSVLGNRLLGAEANGDPEALITWNKFSKSTADRGIVFWLWLDSILDLIKRCLLNIWNDGHIIGFISKEKVKALLWDKRPGTFLLRFSETCKEGGITFTWVEQTQNGEPQTHSVEPYTKADLNDLSFPDVIRDYTLMASENIPENPLLYLYPDIPKDVALGCYYSNPDDDSEAMDVDRPYPYLKRQKIMVSRFPHTRRQDSMLLLNEEEYDEVEKQNKESGMHTLCSTLPH</sequence>
<dbReference type="STRING" id="7994.ENSAMXP00000038038"/>
<keyword evidence="4" id="KW-0488">Methylation</keyword>
<evidence type="ECO:0000256" key="14">
    <source>
        <dbReference type="ARBA" id="ARBA00023125"/>
    </source>
</evidence>
<evidence type="ECO:0000313" key="23">
    <source>
        <dbReference type="Proteomes" id="UP000018467"/>
    </source>
</evidence>
<evidence type="ECO:0000256" key="12">
    <source>
        <dbReference type="ARBA" id="ARBA00023015"/>
    </source>
</evidence>
<dbReference type="FunFam" id="1.10.532.10:FF:000001">
    <property type="entry name" value="Signal transducer and activator of transcription"/>
    <property type="match status" value="1"/>
</dbReference>
<dbReference type="Gene3D" id="2.60.40.630">
    <property type="entry name" value="STAT transcription factor, DNA-binding domain"/>
    <property type="match status" value="1"/>
</dbReference>
<keyword evidence="5 19" id="KW-0963">Cytoplasm</keyword>
<keyword evidence="8" id="KW-0013">ADP-ribosylation</keyword>
<dbReference type="Proteomes" id="UP000018467">
    <property type="component" value="Unassembled WGS sequence"/>
</dbReference>
<evidence type="ECO:0000256" key="7">
    <source>
        <dbReference type="ARBA" id="ARBA00022553"/>
    </source>
</evidence>
<dbReference type="InterPro" id="IPR008967">
    <property type="entry name" value="p53-like_TF_DNA-bd_sf"/>
</dbReference>
<dbReference type="GO" id="GO:0060333">
    <property type="term" value="P:type II interferon-mediated signaling pathway"/>
    <property type="evidence" value="ECO:0007669"/>
    <property type="project" value="UniProtKB-ARBA"/>
</dbReference>
<evidence type="ECO:0000256" key="10">
    <source>
        <dbReference type="ARBA" id="ARBA00022990"/>
    </source>
</evidence>
<evidence type="ECO:0000256" key="8">
    <source>
        <dbReference type="ARBA" id="ARBA00022765"/>
    </source>
</evidence>
<dbReference type="FunFam" id="1.10.238.10:FF:000012">
    <property type="entry name" value="Signal transducer and activator of transcription"/>
    <property type="match status" value="1"/>
</dbReference>
<dbReference type="PANTHER" id="PTHR11801">
    <property type="entry name" value="SIGNAL TRANSDUCER AND ACTIVATOR OF TRANSCRIPTION"/>
    <property type="match status" value="1"/>
</dbReference>
<dbReference type="FunFam" id="1.20.1050.20:FF:000001">
    <property type="entry name" value="Signal transducer and activator of transcription"/>
    <property type="match status" value="1"/>
</dbReference>
<keyword evidence="15 19" id="KW-0010">Activator</keyword>
<dbReference type="InterPro" id="IPR013801">
    <property type="entry name" value="STAT_TF_DNA-bd"/>
</dbReference>
<dbReference type="PROSITE" id="PS50001">
    <property type="entry name" value="SH2"/>
    <property type="match status" value="1"/>
</dbReference>
<evidence type="ECO:0000256" key="20">
    <source>
        <dbReference type="SAM" id="Coils"/>
    </source>
</evidence>
<evidence type="ECO:0000256" key="15">
    <source>
        <dbReference type="ARBA" id="ARBA00023159"/>
    </source>
</evidence>
<dbReference type="InterPro" id="IPR013799">
    <property type="entry name" value="STAT_TF_prot_interaction"/>
</dbReference>
<dbReference type="FunFam" id="2.60.40.630:FF:000001">
    <property type="entry name" value="Signal transducer and activator of transcription"/>
    <property type="match status" value="1"/>
</dbReference>
<evidence type="ECO:0000256" key="16">
    <source>
        <dbReference type="ARBA" id="ARBA00023163"/>
    </source>
</evidence>
<dbReference type="GO" id="GO:0051607">
    <property type="term" value="P:defense response to virus"/>
    <property type="evidence" value="ECO:0007669"/>
    <property type="project" value="UniProtKB-ARBA"/>
</dbReference>
<dbReference type="GO" id="GO:0042981">
    <property type="term" value="P:regulation of apoptotic process"/>
    <property type="evidence" value="ECO:0007669"/>
    <property type="project" value="UniProtKB-ARBA"/>
</dbReference>
<keyword evidence="11 18" id="KW-0727">SH2 domain</keyword>
<dbReference type="Pfam" id="PF00017">
    <property type="entry name" value="SH2"/>
    <property type="match status" value="1"/>
</dbReference>
<evidence type="ECO:0000256" key="17">
    <source>
        <dbReference type="ARBA" id="ARBA00023242"/>
    </source>
</evidence>
<keyword evidence="14 19" id="KW-0238">DNA-binding</keyword>
<evidence type="ECO:0000256" key="5">
    <source>
        <dbReference type="ARBA" id="ARBA00022490"/>
    </source>
</evidence>
<dbReference type="Ensembl" id="ENSAMXT00000055184.1">
    <property type="protein sequence ID" value="ENSAMXP00000038038.1"/>
    <property type="gene ID" value="ENSAMXG00000036634.1"/>
</dbReference>